<evidence type="ECO:0000313" key="2">
    <source>
        <dbReference type="Proteomes" id="UP001057402"/>
    </source>
</evidence>
<comment type="caution">
    <text evidence="1">The sequence shown here is derived from an EMBL/GenBank/DDBJ whole genome shotgun (WGS) entry which is preliminary data.</text>
</comment>
<keyword evidence="2" id="KW-1185">Reference proteome</keyword>
<gene>
    <name evidence="1" type="ORF">MLD38_026740</name>
</gene>
<reference evidence="2" key="1">
    <citation type="journal article" date="2023" name="Front. Plant Sci.">
        <title>Chromosomal-level genome assembly of Melastoma candidum provides insights into trichome evolution.</title>
        <authorList>
            <person name="Zhong Y."/>
            <person name="Wu W."/>
            <person name="Sun C."/>
            <person name="Zou P."/>
            <person name="Liu Y."/>
            <person name="Dai S."/>
            <person name="Zhou R."/>
        </authorList>
    </citation>
    <scope>NUCLEOTIDE SEQUENCE [LARGE SCALE GENOMIC DNA]</scope>
</reference>
<evidence type="ECO:0000313" key="1">
    <source>
        <dbReference type="EMBL" id="KAI4342082.1"/>
    </source>
</evidence>
<organism evidence="1 2">
    <name type="scientific">Melastoma candidum</name>
    <dbReference type="NCBI Taxonomy" id="119954"/>
    <lineage>
        <taxon>Eukaryota</taxon>
        <taxon>Viridiplantae</taxon>
        <taxon>Streptophyta</taxon>
        <taxon>Embryophyta</taxon>
        <taxon>Tracheophyta</taxon>
        <taxon>Spermatophyta</taxon>
        <taxon>Magnoliopsida</taxon>
        <taxon>eudicotyledons</taxon>
        <taxon>Gunneridae</taxon>
        <taxon>Pentapetalae</taxon>
        <taxon>rosids</taxon>
        <taxon>malvids</taxon>
        <taxon>Myrtales</taxon>
        <taxon>Melastomataceae</taxon>
        <taxon>Melastomatoideae</taxon>
        <taxon>Melastomateae</taxon>
        <taxon>Melastoma</taxon>
    </lineage>
</organism>
<sequence length="74" mass="8411">MERVLSRLRKLDAYPKINDDFYSRTLSGGLLTLLSSLIILFLFLSEFRQFPHSPPSLPPLSLFVSDPVLIFLAS</sequence>
<name>A0ACB9P0L0_9MYRT</name>
<protein>
    <submittedName>
        <fullName evidence="1">Uncharacterized protein</fullName>
    </submittedName>
</protein>
<proteinExistence type="predicted"/>
<accession>A0ACB9P0L0</accession>
<dbReference type="Proteomes" id="UP001057402">
    <property type="component" value="Chromosome 7"/>
</dbReference>
<dbReference type="EMBL" id="CM042886">
    <property type="protein sequence ID" value="KAI4342082.1"/>
    <property type="molecule type" value="Genomic_DNA"/>
</dbReference>